<proteinExistence type="predicted"/>
<accession>A0ABP6M395</accession>
<gene>
    <name evidence="1" type="ORF">GCM10010529_28200</name>
</gene>
<dbReference type="Proteomes" id="UP001500236">
    <property type="component" value="Unassembled WGS sequence"/>
</dbReference>
<comment type="caution">
    <text evidence="1">The sequence shown here is derived from an EMBL/GenBank/DDBJ whole genome shotgun (WGS) entry which is preliminary data.</text>
</comment>
<organism evidence="1 2">
    <name type="scientific">Nesterenkonia aethiopica</name>
    <dbReference type="NCBI Taxonomy" id="269144"/>
    <lineage>
        <taxon>Bacteria</taxon>
        <taxon>Bacillati</taxon>
        <taxon>Actinomycetota</taxon>
        <taxon>Actinomycetes</taxon>
        <taxon>Micrococcales</taxon>
        <taxon>Micrococcaceae</taxon>
        <taxon>Nesterenkonia</taxon>
    </lineage>
</organism>
<dbReference type="SUPFAM" id="SSF56801">
    <property type="entry name" value="Acetyl-CoA synthetase-like"/>
    <property type="match status" value="1"/>
</dbReference>
<dbReference type="NCBIfam" id="TIGR03089">
    <property type="entry name" value="TIGR03089 family protein"/>
    <property type="match status" value="1"/>
</dbReference>
<sequence>MAPLSLSTFSHEAPRDFPALFELLGGRPRPSVVWYGPDGDRVELSGRVLQNWAVKLVGLLREEVELDDGADVLIHCAPHWKACAAVLAAGALGCRVTLGSPGGEPALVITDRPEDWTDTDALGDAELAALSPGLLDDSYADAVGTSLPGWVLDVSAEVRQHPDQLLSALPEVALPPVPSEPRDLLCSTAEGLHDVADAAAGWSTWSPVRWDDDAETALLGAWAQGRTAVLVQPGPEGIPAQQWETILRNEGVG</sequence>
<name>A0ABP6M395_9MICC</name>
<protein>
    <recommendedName>
        <fullName evidence="3">TIGR03089 family protein</fullName>
    </recommendedName>
</protein>
<evidence type="ECO:0000313" key="2">
    <source>
        <dbReference type="Proteomes" id="UP001500236"/>
    </source>
</evidence>
<dbReference type="InterPro" id="IPR017523">
    <property type="entry name" value="Rv3268"/>
</dbReference>
<reference evidence="2" key="1">
    <citation type="journal article" date="2019" name="Int. J. Syst. Evol. Microbiol.">
        <title>The Global Catalogue of Microorganisms (GCM) 10K type strain sequencing project: providing services to taxonomists for standard genome sequencing and annotation.</title>
        <authorList>
            <consortium name="The Broad Institute Genomics Platform"/>
            <consortium name="The Broad Institute Genome Sequencing Center for Infectious Disease"/>
            <person name="Wu L."/>
            <person name="Ma J."/>
        </authorList>
    </citation>
    <scope>NUCLEOTIDE SEQUENCE [LARGE SCALE GENOMIC DNA]</scope>
    <source>
        <strain evidence="2">JCM 14309</strain>
    </source>
</reference>
<evidence type="ECO:0008006" key="3">
    <source>
        <dbReference type="Google" id="ProtNLM"/>
    </source>
</evidence>
<keyword evidence="2" id="KW-1185">Reference proteome</keyword>
<dbReference type="EMBL" id="BAAAVT010000023">
    <property type="protein sequence ID" value="GAA3074729.1"/>
    <property type="molecule type" value="Genomic_DNA"/>
</dbReference>
<evidence type="ECO:0000313" key="1">
    <source>
        <dbReference type="EMBL" id="GAA3074729.1"/>
    </source>
</evidence>